<evidence type="ECO:0000256" key="4">
    <source>
        <dbReference type="ARBA" id="ARBA00023163"/>
    </source>
</evidence>
<dbReference type="PATRIC" id="fig|1178482.3.peg.4122"/>
<feature type="region of interest" description="Disordered" evidence="5">
    <location>
        <begin position="318"/>
        <end position="342"/>
    </location>
</feature>
<dbReference type="GO" id="GO:0003700">
    <property type="term" value="F:DNA-binding transcription factor activity"/>
    <property type="evidence" value="ECO:0007669"/>
    <property type="project" value="InterPro"/>
</dbReference>
<dbReference type="InterPro" id="IPR036390">
    <property type="entry name" value="WH_DNA-bd_sf"/>
</dbReference>
<dbReference type="InterPro" id="IPR036388">
    <property type="entry name" value="WH-like_DNA-bd_sf"/>
</dbReference>
<comment type="similarity">
    <text evidence="1">Belongs to the LysR transcriptional regulatory family.</text>
</comment>
<dbReference type="eggNOG" id="COG0583">
    <property type="taxonomic scope" value="Bacteria"/>
</dbReference>
<dbReference type="CDD" id="cd08435">
    <property type="entry name" value="PBP2_GbpR"/>
    <property type="match status" value="1"/>
</dbReference>
<dbReference type="PANTHER" id="PTHR30419">
    <property type="entry name" value="HTH-TYPE TRANSCRIPTIONAL REGULATOR YBHD"/>
    <property type="match status" value="1"/>
</dbReference>
<gene>
    <name evidence="7" type="ORF">BJB45_07660</name>
</gene>
<dbReference type="Gene3D" id="1.10.10.10">
    <property type="entry name" value="Winged helix-like DNA-binding domain superfamily/Winged helix DNA-binding domain"/>
    <property type="match status" value="1"/>
</dbReference>
<evidence type="ECO:0000256" key="3">
    <source>
        <dbReference type="ARBA" id="ARBA00023125"/>
    </source>
</evidence>
<evidence type="ECO:0000313" key="7">
    <source>
        <dbReference type="EMBL" id="ERL49338.1"/>
    </source>
</evidence>
<dbReference type="Gene3D" id="3.40.190.290">
    <property type="match status" value="1"/>
</dbReference>
<accession>W1N1H7</accession>
<evidence type="ECO:0000259" key="6">
    <source>
        <dbReference type="PROSITE" id="PS50931"/>
    </source>
</evidence>
<dbReference type="GO" id="GO:0005829">
    <property type="term" value="C:cytosol"/>
    <property type="evidence" value="ECO:0007669"/>
    <property type="project" value="TreeGrafter"/>
</dbReference>
<dbReference type="InterPro" id="IPR000847">
    <property type="entry name" value="LysR_HTH_N"/>
</dbReference>
<organism evidence="7 8">
    <name type="scientific">Halomonas huangheensis</name>
    <dbReference type="NCBI Taxonomy" id="1178482"/>
    <lineage>
        <taxon>Bacteria</taxon>
        <taxon>Pseudomonadati</taxon>
        <taxon>Pseudomonadota</taxon>
        <taxon>Gammaproteobacteria</taxon>
        <taxon>Oceanospirillales</taxon>
        <taxon>Halomonadaceae</taxon>
        <taxon>Halomonas</taxon>
    </lineage>
</organism>
<dbReference type="GO" id="GO:0003677">
    <property type="term" value="F:DNA binding"/>
    <property type="evidence" value="ECO:0007669"/>
    <property type="project" value="UniProtKB-KW"/>
</dbReference>
<keyword evidence="4" id="KW-0804">Transcription</keyword>
<dbReference type="Pfam" id="PF00126">
    <property type="entry name" value="HTH_1"/>
    <property type="match status" value="1"/>
</dbReference>
<sequence length="342" mass="37735">MLLRCSVSEVLGMHQEFGLHIKSWLRVKHMLLVVALEQSGNMHNAARQLNISQPAASKMLKDIEGFLGTRLFTRDPGHMEPTDAGRRVLQYCRRVLNDTDRLIEDLASMREGGFGKLSLGTVPGAAPVMLPHAIQALKQRRPRLAISLFENSSDRLLVDLEYHLLDVAIGRFTEPAQRHLFDFLPLNDEPVSVVARLGHPLSKATPELAEIVRWPWVLHPMSSPMRGLFETALAEAGVPSPRNVVETTSTQATLQLVASSDTLSVLPSSILKSTFSHGRFATLPLDVGAPLGLYGAMTRKGEPLSEVVEEFIALLRVSEQGSDEEPEPVRQRNGQDLEAPGR</sequence>
<comment type="caution">
    <text evidence="7">The sequence shown here is derived from an EMBL/GenBank/DDBJ whole genome shotgun (WGS) entry which is preliminary data.</text>
</comment>
<evidence type="ECO:0000256" key="5">
    <source>
        <dbReference type="SAM" id="MobiDB-lite"/>
    </source>
</evidence>
<dbReference type="PANTHER" id="PTHR30419:SF8">
    <property type="entry name" value="NITROGEN ASSIMILATION TRANSCRIPTIONAL ACTIVATOR-RELATED"/>
    <property type="match status" value="1"/>
</dbReference>
<proteinExistence type="inferred from homology"/>
<dbReference type="InterPro" id="IPR037405">
    <property type="entry name" value="GbpR_PBP2"/>
</dbReference>
<keyword evidence="3" id="KW-0238">DNA-binding</keyword>
<dbReference type="Pfam" id="PF03466">
    <property type="entry name" value="LysR_substrate"/>
    <property type="match status" value="1"/>
</dbReference>
<dbReference type="EMBL" id="AVBC01000055">
    <property type="protein sequence ID" value="ERL49338.1"/>
    <property type="molecule type" value="Genomic_DNA"/>
</dbReference>
<dbReference type="InterPro" id="IPR050950">
    <property type="entry name" value="HTH-type_LysR_regulators"/>
</dbReference>
<name>W1N1H7_9GAMM</name>
<keyword evidence="2" id="KW-0805">Transcription regulation</keyword>
<dbReference type="PRINTS" id="PR00039">
    <property type="entry name" value="HTHLYSR"/>
</dbReference>
<dbReference type="STRING" id="1178482.AR456_08955"/>
<dbReference type="SUPFAM" id="SSF53850">
    <property type="entry name" value="Periplasmic binding protein-like II"/>
    <property type="match status" value="1"/>
</dbReference>
<feature type="domain" description="HTH lysR-type" evidence="6">
    <location>
        <begin position="25"/>
        <end position="82"/>
    </location>
</feature>
<reference evidence="7 8" key="1">
    <citation type="submission" date="2013-08" db="EMBL/GenBank/DDBJ databases">
        <title>draft genome of Halomonas huanghegensis, strain BJGMM-B45T.</title>
        <authorList>
            <person name="Miao C."/>
            <person name="Wan Y."/>
            <person name="Jin W."/>
        </authorList>
    </citation>
    <scope>NUCLEOTIDE SEQUENCE [LARGE SCALE GENOMIC DNA]</scope>
    <source>
        <strain evidence="7 8">BJGMM-B45</strain>
    </source>
</reference>
<dbReference type="SUPFAM" id="SSF46785">
    <property type="entry name" value="Winged helix' DNA-binding domain"/>
    <property type="match status" value="1"/>
</dbReference>
<keyword evidence="8" id="KW-1185">Reference proteome</keyword>
<dbReference type="InterPro" id="IPR005119">
    <property type="entry name" value="LysR_subst-bd"/>
</dbReference>
<protein>
    <recommendedName>
        <fullName evidence="6">HTH lysR-type domain-containing protein</fullName>
    </recommendedName>
</protein>
<feature type="compositionally biased region" description="Basic and acidic residues" evidence="5">
    <location>
        <begin position="327"/>
        <end position="342"/>
    </location>
</feature>
<dbReference type="PROSITE" id="PS50931">
    <property type="entry name" value="HTH_LYSR"/>
    <property type="match status" value="1"/>
</dbReference>
<dbReference type="AlphaFoldDB" id="W1N1H7"/>
<evidence type="ECO:0000256" key="2">
    <source>
        <dbReference type="ARBA" id="ARBA00023015"/>
    </source>
</evidence>
<dbReference type="Proteomes" id="UP000019113">
    <property type="component" value="Unassembled WGS sequence"/>
</dbReference>
<evidence type="ECO:0000313" key="8">
    <source>
        <dbReference type="Proteomes" id="UP000019113"/>
    </source>
</evidence>
<evidence type="ECO:0000256" key="1">
    <source>
        <dbReference type="ARBA" id="ARBA00009437"/>
    </source>
</evidence>